<dbReference type="Proteomes" id="UP000231632">
    <property type="component" value="Unassembled WGS sequence"/>
</dbReference>
<feature type="transmembrane region" description="Helical" evidence="1">
    <location>
        <begin position="125"/>
        <end position="144"/>
    </location>
</feature>
<keyword evidence="1" id="KW-0812">Transmembrane</keyword>
<name>A0A1L8CNA8_9PROT</name>
<evidence type="ECO:0000256" key="1">
    <source>
        <dbReference type="SAM" id="Phobius"/>
    </source>
</evidence>
<keyword evidence="1" id="KW-1133">Transmembrane helix</keyword>
<keyword evidence="1" id="KW-0472">Membrane</keyword>
<comment type="caution">
    <text evidence="2">The sequence shown here is derived from an EMBL/GenBank/DDBJ whole genome shotgun (WGS) entry which is preliminary data.</text>
</comment>
<protein>
    <submittedName>
        <fullName evidence="2">Uncharacterized protein</fullName>
    </submittedName>
</protein>
<feature type="transmembrane region" description="Helical" evidence="1">
    <location>
        <begin position="66"/>
        <end position="85"/>
    </location>
</feature>
<feature type="transmembrane region" description="Helical" evidence="1">
    <location>
        <begin position="29"/>
        <end position="54"/>
    </location>
</feature>
<gene>
    <name evidence="2" type="ORF">MMIC_P1360</name>
</gene>
<dbReference type="RefSeq" id="WP_072659715.1">
    <property type="nucleotide sequence ID" value="NZ_BDFD01000010.1"/>
</dbReference>
<organism evidence="2 3">
    <name type="scientific">Mariprofundus micogutta</name>
    <dbReference type="NCBI Taxonomy" id="1921010"/>
    <lineage>
        <taxon>Bacteria</taxon>
        <taxon>Pseudomonadati</taxon>
        <taxon>Pseudomonadota</taxon>
        <taxon>Candidatius Mariprofundia</taxon>
        <taxon>Mariprofundales</taxon>
        <taxon>Mariprofundaceae</taxon>
        <taxon>Mariprofundus</taxon>
    </lineage>
</organism>
<evidence type="ECO:0000313" key="3">
    <source>
        <dbReference type="Proteomes" id="UP000231632"/>
    </source>
</evidence>
<accession>A0A1L8CNA8</accession>
<feature type="transmembrane region" description="Helical" evidence="1">
    <location>
        <begin position="91"/>
        <end position="113"/>
    </location>
</feature>
<proteinExistence type="predicted"/>
<dbReference type="EMBL" id="BDFD01000010">
    <property type="protein sequence ID" value="GAV20395.1"/>
    <property type="molecule type" value="Genomic_DNA"/>
</dbReference>
<evidence type="ECO:0000313" key="2">
    <source>
        <dbReference type="EMBL" id="GAV20395.1"/>
    </source>
</evidence>
<dbReference type="AlphaFoldDB" id="A0A1L8CNA8"/>
<sequence>MEPGLKQMLKLLTQPFWPDVREHRGRKLAIVYGAALAVWMCLIYVIIIYELCFIDESTTLAKQLETLMYFGPLMLLAPFLGWRIWRHAGYISAIIMLAWVSVRLLWEMIPLLFISNTQPGNMQGITIETMVYYFAMLFFSMHGVRGTMPGNSKESRAPHNDKSL</sequence>
<keyword evidence="3" id="KW-1185">Reference proteome</keyword>
<reference evidence="2 3" key="1">
    <citation type="journal article" date="2017" name="Arch. Microbiol.">
        <title>Mariprofundus micogutta sp. nov., a novel iron-oxidizing zetaproteobacterium isolated from a deep-sea hydrothermal field at the Bayonnaise knoll of the Izu-Ogasawara arc, and a description of Mariprofundales ord. nov. and Zetaproteobacteria classis nov.</title>
        <authorList>
            <person name="Makita H."/>
            <person name="Tanaka E."/>
            <person name="Mitsunobu S."/>
            <person name="Miyazaki M."/>
            <person name="Nunoura T."/>
            <person name="Uematsu K."/>
            <person name="Takaki Y."/>
            <person name="Nishi S."/>
            <person name="Shimamura S."/>
            <person name="Takai K."/>
        </authorList>
    </citation>
    <scope>NUCLEOTIDE SEQUENCE [LARGE SCALE GENOMIC DNA]</scope>
    <source>
        <strain evidence="2 3">ET2</strain>
    </source>
</reference>